<proteinExistence type="predicted"/>
<dbReference type="SUPFAM" id="SSF53098">
    <property type="entry name" value="Ribonuclease H-like"/>
    <property type="match status" value="1"/>
</dbReference>
<dbReference type="Gene3D" id="1.10.340.70">
    <property type="match status" value="1"/>
</dbReference>
<feature type="region of interest" description="Disordered" evidence="2">
    <location>
        <begin position="451"/>
        <end position="471"/>
    </location>
</feature>
<keyword evidence="5" id="KW-1185">Reference proteome</keyword>
<dbReference type="PROSITE" id="PS50994">
    <property type="entry name" value="INTEGRASE"/>
    <property type="match status" value="1"/>
</dbReference>
<evidence type="ECO:0000313" key="4">
    <source>
        <dbReference type="EMBL" id="KAJ8886098.1"/>
    </source>
</evidence>
<evidence type="ECO:0000256" key="2">
    <source>
        <dbReference type="SAM" id="MobiDB-lite"/>
    </source>
</evidence>
<dbReference type="InterPro" id="IPR012337">
    <property type="entry name" value="RNaseH-like_sf"/>
</dbReference>
<dbReference type="PANTHER" id="PTHR37984:SF8">
    <property type="entry name" value="CCHC-TYPE DOMAIN-CONTAINING PROTEIN"/>
    <property type="match status" value="1"/>
</dbReference>
<dbReference type="InterPro" id="IPR036397">
    <property type="entry name" value="RNaseH_sf"/>
</dbReference>
<feature type="domain" description="Integrase catalytic" evidence="3">
    <location>
        <begin position="214"/>
        <end position="387"/>
    </location>
</feature>
<evidence type="ECO:0000256" key="1">
    <source>
        <dbReference type="ARBA" id="ARBA00012493"/>
    </source>
</evidence>
<dbReference type="EC" id="2.7.7.49" evidence="1"/>
<dbReference type="InterPro" id="IPR043128">
    <property type="entry name" value="Rev_trsase/Diguanyl_cyclase"/>
</dbReference>
<dbReference type="Gene3D" id="3.30.70.270">
    <property type="match status" value="1"/>
</dbReference>
<gene>
    <name evidence="4" type="ORF">PR048_012307</name>
</gene>
<dbReference type="PANTHER" id="PTHR37984">
    <property type="entry name" value="PROTEIN CBG26694"/>
    <property type="match status" value="1"/>
</dbReference>
<sequence>MFNYLEKFLPSLATLSEPLLQLTHHETTWVWDSAQQQALVNVKSAVCITPVLQYYDLWQLVELQVDASQSGLGATLLYIGQPYDITVKYKKGKELYSADTLSRAPVQEDLNRVHDSDKEFIMQLNNISMHQHLNVTHMALDSIQQNRAYWHCRDELSVYDGPIFRGEHLVVPQEMRAEMLQKEHTSHKGLEASLHKVREIFYWPCMKNDVERKVSSCTICQEFSAGQPHMEMQTHKVYNKQYLILTDYYLDYWEIGALPSTDSAAIIKVMKGQFARHGIPTMLITDNATCFTSTEFQAFSRTWDFQHSTSTPYYPWGNGKAKASVKIAKNIMKKYLQTKVPEVVPELLGEEKQEYKKHYDRKARDLSELMIGQEVYINPAPQAASKLWSPGTITQQLMSCSYDATTKEGTRVRQNREALRSANSRVNTLIEDQGLQFENAVQNIHWRQVTEEDDGQDFQGFPEDQPGDHTA</sequence>
<evidence type="ECO:0000259" key="3">
    <source>
        <dbReference type="PROSITE" id="PS50994"/>
    </source>
</evidence>
<accession>A0ABQ9HP13</accession>
<dbReference type="InterPro" id="IPR050951">
    <property type="entry name" value="Retrovirus_Pol_polyprotein"/>
</dbReference>
<dbReference type="InterPro" id="IPR001584">
    <property type="entry name" value="Integrase_cat-core"/>
</dbReference>
<protein>
    <recommendedName>
        <fullName evidence="1">RNA-directed DNA polymerase</fullName>
        <ecNumber evidence="1">2.7.7.49</ecNumber>
    </recommendedName>
</protein>
<dbReference type="SUPFAM" id="SSF56672">
    <property type="entry name" value="DNA/RNA polymerases"/>
    <property type="match status" value="1"/>
</dbReference>
<dbReference type="Pfam" id="PF17921">
    <property type="entry name" value="Integrase_H2C2"/>
    <property type="match status" value="1"/>
</dbReference>
<dbReference type="InterPro" id="IPR041577">
    <property type="entry name" value="RT_RNaseH_2"/>
</dbReference>
<evidence type="ECO:0000313" key="5">
    <source>
        <dbReference type="Proteomes" id="UP001159363"/>
    </source>
</evidence>
<organism evidence="4 5">
    <name type="scientific">Dryococelus australis</name>
    <dbReference type="NCBI Taxonomy" id="614101"/>
    <lineage>
        <taxon>Eukaryota</taxon>
        <taxon>Metazoa</taxon>
        <taxon>Ecdysozoa</taxon>
        <taxon>Arthropoda</taxon>
        <taxon>Hexapoda</taxon>
        <taxon>Insecta</taxon>
        <taxon>Pterygota</taxon>
        <taxon>Neoptera</taxon>
        <taxon>Polyneoptera</taxon>
        <taxon>Phasmatodea</taxon>
        <taxon>Verophasmatodea</taxon>
        <taxon>Anareolatae</taxon>
        <taxon>Phasmatidae</taxon>
        <taxon>Eurycanthinae</taxon>
        <taxon>Dryococelus</taxon>
    </lineage>
</organism>
<dbReference type="InterPro" id="IPR041588">
    <property type="entry name" value="Integrase_H2C2"/>
</dbReference>
<dbReference type="EMBL" id="JARBHB010000004">
    <property type="protein sequence ID" value="KAJ8886098.1"/>
    <property type="molecule type" value="Genomic_DNA"/>
</dbReference>
<dbReference type="Proteomes" id="UP001159363">
    <property type="component" value="Chromosome X"/>
</dbReference>
<dbReference type="InterPro" id="IPR043502">
    <property type="entry name" value="DNA/RNA_pol_sf"/>
</dbReference>
<name>A0ABQ9HP13_9NEOP</name>
<dbReference type="Pfam" id="PF17919">
    <property type="entry name" value="RT_RNaseH_2"/>
    <property type="match status" value="1"/>
</dbReference>
<reference evidence="4 5" key="1">
    <citation type="submission" date="2023-02" db="EMBL/GenBank/DDBJ databases">
        <title>LHISI_Scaffold_Assembly.</title>
        <authorList>
            <person name="Stuart O.P."/>
            <person name="Cleave R."/>
            <person name="Magrath M.J.L."/>
            <person name="Mikheyev A.S."/>
        </authorList>
    </citation>
    <scope>NUCLEOTIDE SEQUENCE [LARGE SCALE GENOMIC DNA]</scope>
    <source>
        <strain evidence="4">Daus_M_001</strain>
        <tissue evidence="4">Leg muscle</tissue>
    </source>
</reference>
<comment type="caution">
    <text evidence="4">The sequence shown here is derived from an EMBL/GenBank/DDBJ whole genome shotgun (WGS) entry which is preliminary data.</text>
</comment>
<dbReference type="Gene3D" id="3.30.420.10">
    <property type="entry name" value="Ribonuclease H-like superfamily/Ribonuclease H"/>
    <property type="match status" value="1"/>
</dbReference>